<dbReference type="RefSeq" id="WP_156240875.1">
    <property type="nucleotide sequence ID" value="NZ_BAAAZL010000002.1"/>
</dbReference>
<proteinExistence type="predicted"/>
<dbReference type="GO" id="GO:0016740">
    <property type="term" value="F:transferase activity"/>
    <property type="evidence" value="ECO:0007669"/>
    <property type="project" value="UniProtKB-KW"/>
</dbReference>
<accession>A0A6I6DXV9</accession>
<keyword evidence="3" id="KW-1185">Reference proteome</keyword>
<dbReference type="AlphaFoldDB" id="A0A6I6DXV9"/>
<keyword evidence="1" id="KW-0812">Transmembrane</keyword>
<gene>
    <name evidence="2" type="ORF">D7D94_01325</name>
</gene>
<evidence type="ECO:0000256" key="1">
    <source>
        <dbReference type="SAM" id="Phobius"/>
    </source>
</evidence>
<evidence type="ECO:0000313" key="2">
    <source>
        <dbReference type="EMBL" id="QGU26479.1"/>
    </source>
</evidence>
<name>A0A6I6DXV9_9MICO</name>
<dbReference type="Proteomes" id="UP000422989">
    <property type="component" value="Chromosome"/>
</dbReference>
<dbReference type="EMBL" id="CP032550">
    <property type="protein sequence ID" value="QGU26479.1"/>
    <property type="molecule type" value="Genomic_DNA"/>
</dbReference>
<reference evidence="2 3" key="1">
    <citation type="submission" date="2018-09" db="EMBL/GenBank/DDBJ databases">
        <title>Whole genome sequencing of Microbacterium oryzae strain MB-10T.</title>
        <authorList>
            <person name="Das S.K."/>
        </authorList>
    </citation>
    <scope>NUCLEOTIDE SEQUENCE [LARGE SCALE GENOMIC DNA]</scope>
    <source>
        <strain evidence="2 3">MB-10</strain>
    </source>
</reference>
<keyword evidence="1" id="KW-1133">Transmembrane helix</keyword>
<keyword evidence="2" id="KW-0808">Transferase</keyword>
<sequence>MSAQHAQQVVQEPAPRAGAQAVVAAAKDPARRPDVLFRVRRAPDHELSPWWHIGAFVFTSAAVVALLSLLPG</sequence>
<keyword evidence="1" id="KW-0472">Membrane</keyword>
<organism evidence="2 3">
    <name type="scientific">Microbacterium oryzae</name>
    <dbReference type="NCBI Taxonomy" id="743009"/>
    <lineage>
        <taxon>Bacteria</taxon>
        <taxon>Bacillati</taxon>
        <taxon>Actinomycetota</taxon>
        <taxon>Actinomycetes</taxon>
        <taxon>Micrococcales</taxon>
        <taxon>Microbacteriaceae</taxon>
        <taxon>Microbacterium</taxon>
    </lineage>
</organism>
<protein>
    <submittedName>
        <fullName evidence="2">UDP-N-acetylmuramyl pentapeptide phosphotransferase</fullName>
    </submittedName>
</protein>
<feature type="transmembrane region" description="Helical" evidence="1">
    <location>
        <begin position="50"/>
        <end position="70"/>
    </location>
</feature>
<evidence type="ECO:0000313" key="3">
    <source>
        <dbReference type="Proteomes" id="UP000422989"/>
    </source>
</evidence>
<dbReference type="KEGG" id="moj:D7D94_01325"/>